<feature type="signal peptide" evidence="1">
    <location>
        <begin position="1"/>
        <end position="22"/>
    </location>
</feature>
<reference evidence="2 3" key="1">
    <citation type="submission" date="2016-05" db="EMBL/GenBank/DDBJ databases">
        <title>Complete genome sequence of Novosphingobium guangzhouense SA925(T).</title>
        <authorList>
            <person name="Sha S."/>
        </authorList>
    </citation>
    <scope>NUCLEOTIDE SEQUENCE [LARGE SCALE GENOMIC DNA]</scope>
    <source>
        <strain evidence="2 3">SA925</strain>
    </source>
</reference>
<accession>A0A2K2FW18</accession>
<dbReference type="RefSeq" id="WP_425437353.1">
    <property type="nucleotide sequence ID" value="NZ_LYMM01000062.1"/>
</dbReference>
<feature type="chain" id="PRO_5014383453" evidence="1">
    <location>
        <begin position="23"/>
        <end position="228"/>
    </location>
</feature>
<name>A0A2K2FW18_9SPHN</name>
<keyword evidence="3" id="KW-1185">Reference proteome</keyword>
<evidence type="ECO:0000256" key="1">
    <source>
        <dbReference type="SAM" id="SignalP"/>
    </source>
</evidence>
<evidence type="ECO:0000313" key="2">
    <source>
        <dbReference type="EMBL" id="PNU02987.1"/>
    </source>
</evidence>
<proteinExistence type="predicted"/>
<dbReference type="EMBL" id="LYMM01000062">
    <property type="protein sequence ID" value="PNU02987.1"/>
    <property type="molecule type" value="Genomic_DNA"/>
</dbReference>
<protein>
    <submittedName>
        <fullName evidence="2">Uncharacterized protein</fullName>
    </submittedName>
</protein>
<dbReference type="InterPro" id="IPR011990">
    <property type="entry name" value="TPR-like_helical_dom_sf"/>
</dbReference>
<dbReference type="Gene3D" id="1.25.40.10">
    <property type="entry name" value="Tetratricopeptide repeat domain"/>
    <property type="match status" value="1"/>
</dbReference>
<organism evidence="2 3">
    <name type="scientific">Novosphingobium guangzhouense</name>
    <dbReference type="NCBI Taxonomy" id="1850347"/>
    <lineage>
        <taxon>Bacteria</taxon>
        <taxon>Pseudomonadati</taxon>
        <taxon>Pseudomonadota</taxon>
        <taxon>Alphaproteobacteria</taxon>
        <taxon>Sphingomonadales</taxon>
        <taxon>Sphingomonadaceae</taxon>
        <taxon>Novosphingobium</taxon>
    </lineage>
</organism>
<sequence length="228" mass="23979">MYRSTMLAVSAIVTMAPAAALAETPRELLTTAAFQTANKPRALELVKQAIAASEKILAARPGDREATLQRAIAIGYRGKLTRSRSDVRASLDVFQKLAAANPRDPEAQMVIAGWHLGAVDELGGFLARTALGARVSAGEAALTRAVTLGGDRAFYPGLAALLQIRNDPGDITQARRWAEEAAGGQATTPLDALMKRAALTVLPSLRANNGKAAAELARKLVPFGKIAD</sequence>
<comment type="caution">
    <text evidence="2">The sequence shown here is derived from an EMBL/GenBank/DDBJ whole genome shotgun (WGS) entry which is preliminary data.</text>
</comment>
<dbReference type="AlphaFoldDB" id="A0A2K2FW18"/>
<gene>
    <name evidence="2" type="ORF">A8V01_08030</name>
</gene>
<evidence type="ECO:0000313" key="3">
    <source>
        <dbReference type="Proteomes" id="UP000236327"/>
    </source>
</evidence>
<dbReference type="Proteomes" id="UP000236327">
    <property type="component" value="Unassembled WGS sequence"/>
</dbReference>
<keyword evidence="1" id="KW-0732">Signal</keyword>